<dbReference type="GO" id="GO:0030674">
    <property type="term" value="F:protein-macromolecule adaptor activity"/>
    <property type="evidence" value="ECO:0007669"/>
    <property type="project" value="TreeGrafter"/>
</dbReference>
<evidence type="ECO:0000256" key="3">
    <source>
        <dbReference type="ARBA" id="ARBA00022737"/>
    </source>
</evidence>
<organism evidence="8 9">
    <name type="scientific">Hypholoma sublateritium (strain FD-334 SS-4)</name>
    <dbReference type="NCBI Taxonomy" id="945553"/>
    <lineage>
        <taxon>Eukaryota</taxon>
        <taxon>Fungi</taxon>
        <taxon>Dikarya</taxon>
        <taxon>Basidiomycota</taxon>
        <taxon>Agaricomycotina</taxon>
        <taxon>Agaricomycetes</taxon>
        <taxon>Agaricomycetidae</taxon>
        <taxon>Agaricales</taxon>
        <taxon>Agaricineae</taxon>
        <taxon>Strophariaceae</taxon>
        <taxon>Hypholoma</taxon>
    </lineage>
</organism>
<dbReference type="PANTHER" id="PTHR22852:SF0">
    <property type="entry name" value="DENTICLELESS PROTEIN HOMOLOG"/>
    <property type="match status" value="1"/>
</dbReference>
<dbReference type="OrthoDB" id="2096344at2759"/>
<dbReference type="PROSITE" id="PS00678">
    <property type="entry name" value="WD_REPEATS_1"/>
    <property type="match status" value="1"/>
</dbReference>
<dbReference type="InterPro" id="IPR036322">
    <property type="entry name" value="WD40_repeat_dom_sf"/>
</dbReference>
<dbReference type="InterPro" id="IPR001680">
    <property type="entry name" value="WD40_rpt"/>
</dbReference>
<dbReference type="Pfam" id="PF00400">
    <property type="entry name" value="WD40"/>
    <property type="match status" value="3"/>
</dbReference>
<dbReference type="PROSITE" id="PS50294">
    <property type="entry name" value="WD_REPEATS_REGION"/>
    <property type="match status" value="1"/>
</dbReference>
<feature type="repeat" description="WD" evidence="6">
    <location>
        <begin position="238"/>
        <end position="275"/>
    </location>
</feature>
<dbReference type="AlphaFoldDB" id="A0A0D2LBB6"/>
<dbReference type="EMBL" id="KN817536">
    <property type="protein sequence ID" value="KJA24537.1"/>
    <property type="molecule type" value="Genomic_DNA"/>
</dbReference>
<evidence type="ECO:0000256" key="7">
    <source>
        <dbReference type="SAM" id="MobiDB-lite"/>
    </source>
</evidence>
<dbReference type="InterPro" id="IPR051865">
    <property type="entry name" value="WD-repeat_CDT2_adapter"/>
</dbReference>
<dbReference type="GO" id="GO:0043161">
    <property type="term" value="P:proteasome-mediated ubiquitin-dependent protein catabolic process"/>
    <property type="evidence" value="ECO:0007669"/>
    <property type="project" value="TreeGrafter"/>
</dbReference>
<name>A0A0D2LBB6_HYPSF</name>
<dbReference type="Gene3D" id="2.130.10.10">
    <property type="entry name" value="YVTN repeat-like/Quinoprotein amine dehydrogenase"/>
    <property type="match status" value="2"/>
</dbReference>
<evidence type="ECO:0000313" key="9">
    <source>
        <dbReference type="Proteomes" id="UP000054270"/>
    </source>
</evidence>
<evidence type="ECO:0000256" key="6">
    <source>
        <dbReference type="PROSITE-ProRule" id="PRU00221"/>
    </source>
</evidence>
<dbReference type="GO" id="GO:0005634">
    <property type="term" value="C:nucleus"/>
    <property type="evidence" value="ECO:0007669"/>
    <property type="project" value="TreeGrafter"/>
</dbReference>
<reference evidence="9" key="1">
    <citation type="submission" date="2014-04" db="EMBL/GenBank/DDBJ databases">
        <title>Evolutionary Origins and Diversification of the Mycorrhizal Mutualists.</title>
        <authorList>
            <consortium name="DOE Joint Genome Institute"/>
            <consortium name="Mycorrhizal Genomics Consortium"/>
            <person name="Kohler A."/>
            <person name="Kuo A."/>
            <person name="Nagy L.G."/>
            <person name="Floudas D."/>
            <person name="Copeland A."/>
            <person name="Barry K.W."/>
            <person name="Cichocki N."/>
            <person name="Veneault-Fourrey C."/>
            <person name="LaButti K."/>
            <person name="Lindquist E.A."/>
            <person name="Lipzen A."/>
            <person name="Lundell T."/>
            <person name="Morin E."/>
            <person name="Murat C."/>
            <person name="Riley R."/>
            <person name="Ohm R."/>
            <person name="Sun H."/>
            <person name="Tunlid A."/>
            <person name="Henrissat B."/>
            <person name="Grigoriev I.V."/>
            <person name="Hibbett D.S."/>
            <person name="Martin F."/>
        </authorList>
    </citation>
    <scope>NUCLEOTIDE SEQUENCE [LARGE SCALE GENOMIC DNA]</scope>
    <source>
        <strain evidence="9">FD-334 SS-4</strain>
    </source>
</reference>
<feature type="region of interest" description="Disordered" evidence="7">
    <location>
        <begin position="1"/>
        <end position="26"/>
    </location>
</feature>
<feature type="region of interest" description="Disordered" evidence="7">
    <location>
        <begin position="50"/>
        <end position="82"/>
    </location>
</feature>
<protein>
    <submittedName>
        <fullName evidence="8">Uncharacterized protein</fullName>
    </submittedName>
</protein>
<keyword evidence="3" id="KW-0677">Repeat</keyword>
<accession>A0A0D2LBB6</accession>
<proteinExistence type="inferred from homology"/>
<dbReference type="InterPro" id="IPR015943">
    <property type="entry name" value="WD40/YVTN_repeat-like_dom_sf"/>
</dbReference>
<feature type="repeat" description="WD" evidence="6">
    <location>
        <begin position="196"/>
        <end position="237"/>
    </location>
</feature>
<keyword evidence="2 6" id="KW-0853">WD repeat</keyword>
<sequence>MLHTPSKSPRVALAPKTNTLDTPHSIGALQPKAISFLPTPPADRKLKRRITTEGNPLQKRLKLSQRYEDGSSSDSESDDDQFMQDVEEIQARSRRNTTFQLHTRLISGPATVCRRYAPSTTALLRSFVSSNKSDIFKCNSVGPDTYLTPPYACSYSHGAKAGRVPLLAVATEQGTVHVLNTCKRQDWDPESSRTTFQPHNNGIFDIKWNQDDSSLATCSGDQSIRISDVQTGDTTAALHGHTSTVKCVAWDPSNSSLLATGGRDGAICLWDLRTGLGSLQDVDLTATKPTLTIYGAHEDTTIKSKSKPRRGKHQHAPRTVTALLYPESQPYGLVSSGSYDGILRYWDLRKPMSSKKFKSTKSVMPTELYCSPVDPATIHGSKRPRGIINLASGSGPSAGVIFAIGTDSRIHTYDLPTLTAQRKTFSHQNLQTSTFYVGLSVSSCGRWLACGGSAKRGNSFLFDVENAGRPGSTPEQGIELKGQAGDIGAVDWAQDTLATCLDDGIVRVWRPDVETYSKCLKTPEESQWDWLWST</sequence>
<dbReference type="Proteomes" id="UP000054270">
    <property type="component" value="Unassembled WGS sequence"/>
</dbReference>
<keyword evidence="9" id="KW-1185">Reference proteome</keyword>
<comment type="pathway">
    <text evidence="1">Protein modification; protein ubiquitination.</text>
</comment>
<dbReference type="PANTHER" id="PTHR22852">
    <property type="entry name" value="LETHAL 2 DENTICLELESS PROTEIN RETINOIC ACID-REGULATED NUCLEAR MATRIX-ASSOCIATED PROTEIN"/>
    <property type="match status" value="1"/>
</dbReference>
<evidence type="ECO:0000256" key="5">
    <source>
        <dbReference type="ARBA" id="ARBA00038344"/>
    </source>
</evidence>
<gene>
    <name evidence="8" type="ORF">HYPSUDRAFT_65418</name>
</gene>
<dbReference type="OMA" id="DSRVHTY"/>
<evidence type="ECO:0000256" key="4">
    <source>
        <dbReference type="ARBA" id="ARBA00022786"/>
    </source>
</evidence>
<dbReference type="PROSITE" id="PS50082">
    <property type="entry name" value="WD_REPEATS_2"/>
    <property type="match status" value="2"/>
</dbReference>
<dbReference type="InterPro" id="IPR019775">
    <property type="entry name" value="WD40_repeat_CS"/>
</dbReference>
<evidence type="ECO:0000256" key="1">
    <source>
        <dbReference type="ARBA" id="ARBA00004906"/>
    </source>
</evidence>
<dbReference type="SMART" id="SM00320">
    <property type="entry name" value="WD40"/>
    <property type="match status" value="4"/>
</dbReference>
<dbReference type="SUPFAM" id="SSF50978">
    <property type="entry name" value="WD40 repeat-like"/>
    <property type="match status" value="1"/>
</dbReference>
<evidence type="ECO:0000256" key="2">
    <source>
        <dbReference type="ARBA" id="ARBA00022574"/>
    </source>
</evidence>
<evidence type="ECO:0000313" key="8">
    <source>
        <dbReference type="EMBL" id="KJA24537.1"/>
    </source>
</evidence>
<keyword evidence="4" id="KW-0833">Ubl conjugation pathway</keyword>
<dbReference type="STRING" id="945553.A0A0D2LBB6"/>
<comment type="similarity">
    <text evidence="5">Belongs to the WD repeat cdt2 family.</text>
</comment>